<evidence type="ECO:0000256" key="5">
    <source>
        <dbReference type="ARBA" id="ARBA00022692"/>
    </source>
</evidence>
<evidence type="ECO:0000256" key="4">
    <source>
        <dbReference type="ARBA" id="ARBA00022617"/>
    </source>
</evidence>
<dbReference type="GO" id="GO:0046872">
    <property type="term" value="F:metal ion binding"/>
    <property type="evidence" value="ECO:0007669"/>
    <property type="project" value="UniProtKB-KW"/>
</dbReference>
<evidence type="ECO:0000313" key="13">
    <source>
        <dbReference type="Proteomes" id="UP001604277"/>
    </source>
</evidence>
<proteinExistence type="inferred from homology"/>
<evidence type="ECO:0000256" key="10">
    <source>
        <dbReference type="ARBA" id="ARBA00023033"/>
    </source>
</evidence>
<comment type="cofactor">
    <cofactor evidence="1">
        <name>heme</name>
        <dbReference type="ChEBI" id="CHEBI:30413"/>
    </cofactor>
</comment>
<dbReference type="GO" id="GO:0004497">
    <property type="term" value="F:monooxygenase activity"/>
    <property type="evidence" value="ECO:0007669"/>
    <property type="project" value="UniProtKB-KW"/>
</dbReference>
<evidence type="ECO:0008006" key="14">
    <source>
        <dbReference type="Google" id="ProtNLM"/>
    </source>
</evidence>
<dbReference type="GO" id="GO:0016020">
    <property type="term" value="C:membrane"/>
    <property type="evidence" value="ECO:0007669"/>
    <property type="project" value="UniProtKB-SubCell"/>
</dbReference>
<dbReference type="PANTHER" id="PTHR47953">
    <property type="entry name" value="OS08G0105600 PROTEIN"/>
    <property type="match status" value="1"/>
</dbReference>
<name>A0ABD1WF12_9LAMI</name>
<evidence type="ECO:0000256" key="11">
    <source>
        <dbReference type="ARBA" id="ARBA00023136"/>
    </source>
</evidence>
<dbReference type="PANTHER" id="PTHR47953:SF19">
    <property type="entry name" value="OS06G0641600 PROTEIN"/>
    <property type="match status" value="1"/>
</dbReference>
<keyword evidence="13" id="KW-1185">Reference proteome</keyword>
<dbReference type="AlphaFoldDB" id="A0ABD1WF12"/>
<keyword evidence="6" id="KW-0479">Metal-binding</keyword>
<dbReference type="InterPro" id="IPR052306">
    <property type="entry name" value="CYP450_71D"/>
</dbReference>
<evidence type="ECO:0000256" key="6">
    <source>
        <dbReference type="ARBA" id="ARBA00022723"/>
    </source>
</evidence>
<organism evidence="12 13">
    <name type="scientific">Forsythia ovata</name>
    <dbReference type="NCBI Taxonomy" id="205694"/>
    <lineage>
        <taxon>Eukaryota</taxon>
        <taxon>Viridiplantae</taxon>
        <taxon>Streptophyta</taxon>
        <taxon>Embryophyta</taxon>
        <taxon>Tracheophyta</taxon>
        <taxon>Spermatophyta</taxon>
        <taxon>Magnoliopsida</taxon>
        <taxon>eudicotyledons</taxon>
        <taxon>Gunneridae</taxon>
        <taxon>Pentapetalae</taxon>
        <taxon>asterids</taxon>
        <taxon>lamiids</taxon>
        <taxon>Lamiales</taxon>
        <taxon>Oleaceae</taxon>
        <taxon>Forsythieae</taxon>
        <taxon>Forsythia</taxon>
    </lineage>
</organism>
<evidence type="ECO:0000313" key="12">
    <source>
        <dbReference type="EMBL" id="KAL2548264.1"/>
    </source>
</evidence>
<keyword evidence="10" id="KW-0503">Monooxygenase</keyword>
<dbReference type="EMBL" id="JBFOLJ010000003">
    <property type="protein sequence ID" value="KAL2548264.1"/>
    <property type="molecule type" value="Genomic_DNA"/>
</dbReference>
<sequence length="181" mass="20520">MRKVCIVELLSNKNIHSFSYIRLDETSRLMKSIQSSSGELINLTTNLFSFTSSFTSRAVIALAARFDLADFFPLMKFLMYVNWNKFNLVKMHRQLDSILDVIIDEHKDNLASVMVIYPLCTSLNLFPHGVKMGWITQAHETAPSFKCLIGPYCLASLLRALCENAPCESPIKGDFHAGHRD</sequence>
<dbReference type="InterPro" id="IPR036396">
    <property type="entry name" value="Cyt_P450_sf"/>
</dbReference>
<protein>
    <recommendedName>
        <fullName evidence="14">Maturase K</fullName>
    </recommendedName>
</protein>
<gene>
    <name evidence="12" type="ORF">Fot_09794</name>
</gene>
<evidence type="ECO:0000256" key="8">
    <source>
        <dbReference type="ARBA" id="ARBA00023002"/>
    </source>
</evidence>
<evidence type="ECO:0000256" key="3">
    <source>
        <dbReference type="ARBA" id="ARBA00010617"/>
    </source>
</evidence>
<evidence type="ECO:0000256" key="9">
    <source>
        <dbReference type="ARBA" id="ARBA00023004"/>
    </source>
</evidence>
<evidence type="ECO:0000256" key="1">
    <source>
        <dbReference type="ARBA" id="ARBA00001971"/>
    </source>
</evidence>
<dbReference type="SUPFAM" id="SSF48264">
    <property type="entry name" value="Cytochrome P450"/>
    <property type="match status" value="1"/>
</dbReference>
<comment type="subcellular location">
    <subcellularLocation>
        <location evidence="2">Membrane</location>
        <topology evidence="2">Single-pass membrane protein</topology>
    </subcellularLocation>
</comment>
<evidence type="ECO:0000256" key="2">
    <source>
        <dbReference type="ARBA" id="ARBA00004167"/>
    </source>
</evidence>
<keyword evidence="7" id="KW-1133">Transmembrane helix</keyword>
<keyword evidence="8" id="KW-0560">Oxidoreductase</keyword>
<keyword evidence="5" id="KW-0812">Transmembrane</keyword>
<comment type="similarity">
    <text evidence="3">Belongs to the cytochrome P450 family.</text>
</comment>
<keyword evidence="4" id="KW-0349">Heme</keyword>
<evidence type="ECO:0000256" key="7">
    <source>
        <dbReference type="ARBA" id="ARBA00022989"/>
    </source>
</evidence>
<comment type="caution">
    <text evidence="12">The sequence shown here is derived from an EMBL/GenBank/DDBJ whole genome shotgun (WGS) entry which is preliminary data.</text>
</comment>
<dbReference type="Gene3D" id="1.10.630.10">
    <property type="entry name" value="Cytochrome P450"/>
    <property type="match status" value="1"/>
</dbReference>
<keyword evidence="11" id="KW-0472">Membrane</keyword>
<keyword evidence="9" id="KW-0408">Iron</keyword>
<reference evidence="13" key="1">
    <citation type="submission" date="2024-07" db="EMBL/GenBank/DDBJ databases">
        <title>Two chromosome-level genome assemblies of Korean endemic species Abeliophyllum distichum and Forsythia ovata (Oleaceae).</title>
        <authorList>
            <person name="Jang H."/>
        </authorList>
    </citation>
    <scope>NUCLEOTIDE SEQUENCE [LARGE SCALE GENOMIC DNA]</scope>
</reference>
<accession>A0ABD1WF12</accession>
<dbReference type="Proteomes" id="UP001604277">
    <property type="component" value="Unassembled WGS sequence"/>
</dbReference>